<dbReference type="SUPFAM" id="SSF140931">
    <property type="entry name" value="Fic-like"/>
    <property type="match status" value="1"/>
</dbReference>
<dbReference type="InterPro" id="IPR036388">
    <property type="entry name" value="WH-like_DNA-bd_sf"/>
</dbReference>
<dbReference type="KEGG" id="pht:BLM14_28420"/>
<feature type="active site" evidence="1">
    <location>
        <position position="205"/>
    </location>
</feature>
<dbReference type="PANTHER" id="PTHR13504">
    <property type="entry name" value="FIDO DOMAIN-CONTAINING PROTEIN DDB_G0283145"/>
    <property type="match status" value="1"/>
</dbReference>
<dbReference type="InterPro" id="IPR003812">
    <property type="entry name" value="Fido"/>
</dbReference>
<feature type="binding site" evidence="2">
    <location>
        <position position="254"/>
    </location>
    <ligand>
        <name>ATP</name>
        <dbReference type="ChEBI" id="CHEBI:30616"/>
    </ligand>
</feature>
<evidence type="ECO:0000256" key="1">
    <source>
        <dbReference type="PIRSR" id="PIRSR640198-1"/>
    </source>
</evidence>
<feature type="binding site" evidence="2">
    <location>
        <begin position="246"/>
        <end position="247"/>
    </location>
    <ligand>
        <name>ATP</name>
        <dbReference type="ChEBI" id="CHEBI:30616"/>
    </ligand>
</feature>
<proteinExistence type="predicted"/>
<evidence type="ECO:0000259" key="3">
    <source>
        <dbReference type="PROSITE" id="PS51459"/>
    </source>
</evidence>
<protein>
    <submittedName>
        <fullName evidence="4">Cell filamentation protein Fic</fullName>
    </submittedName>
</protein>
<dbReference type="Proteomes" id="UP000232163">
    <property type="component" value="Unassembled WGS sequence"/>
</dbReference>
<dbReference type="PANTHER" id="PTHR13504:SF33">
    <property type="entry name" value="FIC FAMILY PROTEIN"/>
    <property type="match status" value="1"/>
</dbReference>
<reference evidence="4 5" key="1">
    <citation type="journal article" date="2017" name="Int J Environ Stud">
        <title>Does the Miocene-Pliocene relict legume Oxytropis triphylla form nitrogen-fixing nodules with a combination of bacterial strains?</title>
        <authorList>
            <person name="Safronova V."/>
            <person name="Belimov A."/>
            <person name="Sazanova A."/>
            <person name="Kuznetsova I."/>
            <person name="Popova J."/>
            <person name="Andronov E."/>
            <person name="Verkhozina A."/>
            <person name="Tikhonovich I."/>
        </authorList>
    </citation>
    <scope>NUCLEOTIDE SEQUENCE [LARGE SCALE GENOMIC DNA]</scope>
    <source>
        <strain evidence="4 5">Tri-38</strain>
    </source>
</reference>
<keyword evidence="2" id="KW-0547">Nucleotide-binding</keyword>
<dbReference type="InterPro" id="IPR040198">
    <property type="entry name" value="Fido_containing"/>
</dbReference>
<keyword evidence="5" id="KW-1185">Reference proteome</keyword>
<name>A0A2N9VXY0_9HYPH</name>
<dbReference type="InterPro" id="IPR036597">
    <property type="entry name" value="Fido-like_dom_sf"/>
</dbReference>
<feature type="domain" description="Fido" evidence="3">
    <location>
        <begin position="113"/>
        <end position="268"/>
    </location>
</feature>
<accession>A0A2N9VXY0</accession>
<dbReference type="Pfam" id="PF02661">
    <property type="entry name" value="Fic"/>
    <property type="match status" value="1"/>
</dbReference>
<dbReference type="InterPro" id="IPR025230">
    <property type="entry name" value="DUF4172"/>
</dbReference>
<keyword evidence="2" id="KW-0067">ATP-binding</keyword>
<gene>
    <name evidence="4" type="ORF">B5P45_13900</name>
</gene>
<dbReference type="Gene3D" id="1.10.10.10">
    <property type="entry name" value="Winged helix-like DNA-binding domain superfamily/Winged helix DNA-binding domain"/>
    <property type="match status" value="1"/>
</dbReference>
<dbReference type="EMBL" id="MZMT01000033">
    <property type="protein sequence ID" value="PIO44348.1"/>
    <property type="molecule type" value="Genomic_DNA"/>
</dbReference>
<organism evidence="4 5">
    <name type="scientific">Phyllobacterium zundukense</name>
    <dbReference type="NCBI Taxonomy" id="1867719"/>
    <lineage>
        <taxon>Bacteria</taxon>
        <taxon>Pseudomonadati</taxon>
        <taxon>Pseudomonadota</taxon>
        <taxon>Alphaproteobacteria</taxon>
        <taxon>Hyphomicrobiales</taxon>
        <taxon>Phyllobacteriaceae</taxon>
        <taxon>Phyllobacterium</taxon>
    </lineage>
</organism>
<evidence type="ECO:0000313" key="5">
    <source>
        <dbReference type="Proteomes" id="UP000232163"/>
    </source>
</evidence>
<dbReference type="PROSITE" id="PS51459">
    <property type="entry name" value="FIDO"/>
    <property type="match status" value="1"/>
</dbReference>
<evidence type="ECO:0000313" key="4">
    <source>
        <dbReference type="EMBL" id="PIO44348.1"/>
    </source>
</evidence>
<sequence length="372" mass="42322">MRWNWQQADWPDFTYDTAAMEPLERRFLLRAGEFIGAFRHVSLDDREMLKIELISDEALKTSEIEGEILDRDSLQSSLRGQFGMDTDTKRVSPAERGIAEMMVDLYQSFAAPLTHQTLSAWHKMVMAGQRGIQIGTYREHADPMQVVSGTLGNPKIHFEAPPSEQVPHEMNAFIGWFNDTAPGAMRTLPALTRAGIVHLYFESIHPFEDGNGRIGRALAEKSLAQNLGQPSLIALAYTIERGRRAYYEMLERSNKDNEVTDWLIYFGETILEAQRNTLRRVEFYIAKARIYDQLRGQLNPRQDKVIARLFREGIDGFKGGLSAENYISITKASRATTTRDLQDLVAKGALDRTGELRHTRYHLKISENTNPG</sequence>
<dbReference type="Gene3D" id="1.10.3290.10">
    <property type="entry name" value="Fido-like domain"/>
    <property type="match status" value="1"/>
</dbReference>
<dbReference type="OrthoDB" id="9813719at2"/>
<dbReference type="Pfam" id="PF13776">
    <property type="entry name" value="DUF4172"/>
    <property type="match status" value="1"/>
</dbReference>
<dbReference type="RefSeq" id="WP_100003521.1">
    <property type="nucleotide sequence ID" value="NZ_CP017944.1"/>
</dbReference>
<dbReference type="AlphaFoldDB" id="A0A2N9VXY0"/>
<feature type="binding site" evidence="2">
    <location>
        <begin position="209"/>
        <end position="216"/>
    </location>
    <ligand>
        <name>ATP</name>
        <dbReference type="ChEBI" id="CHEBI:30616"/>
    </ligand>
</feature>
<evidence type="ECO:0000256" key="2">
    <source>
        <dbReference type="PIRSR" id="PIRSR640198-2"/>
    </source>
</evidence>
<dbReference type="GO" id="GO:0005524">
    <property type="term" value="F:ATP binding"/>
    <property type="evidence" value="ECO:0007669"/>
    <property type="project" value="UniProtKB-KW"/>
</dbReference>
<comment type="caution">
    <text evidence="4">The sequence shown here is derived from an EMBL/GenBank/DDBJ whole genome shotgun (WGS) entry which is preliminary data.</text>
</comment>